<keyword evidence="1" id="KW-0472">Membrane</keyword>
<dbReference type="Proteomes" id="UP000515909">
    <property type="component" value="Chromosome"/>
</dbReference>
<accession>A0A7G8TF69</accession>
<proteinExistence type="predicted"/>
<protein>
    <submittedName>
        <fullName evidence="3">DUF4367 domain-containing protein</fullName>
    </submittedName>
</protein>
<dbReference type="Pfam" id="PF14285">
    <property type="entry name" value="DUF4367"/>
    <property type="match status" value="1"/>
</dbReference>
<reference evidence="3 4" key="1">
    <citation type="submission" date="2020-08" db="EMBL/GenBank/DDBJ databases">
        <title>The isolate Caproiciproducens sp. 7D4C2 produces n-caproate at mildly acidic conditions from hexoses: genome and rBOX comparison with related strains and chain-elongating bacteria.</title>
        <authorList>
            <person name="Esquivel-Elizondo S."/>
            <person name="Bagci C."/>
            <person name="Temovska M."/>
            <person name="Jeon B.S."/>
            <person name="Bessarab I."/>
            <person name="Williams R.B.H."/>
            <person name="Huson D.H."/>
            <person name="Angenent L.T."/>
        </authorList>
    </citation>
    <scope>NUCLEOTIDE SEQUENCE [LARGE SCALE GENOMIC DNA]</scope>
    <source>
        <strain evidence="3 4">7D4C2</strain>
    </source>
</reference>
<gene>
    <name evidence="3" type="ORF">HCR03_08655</name>
</gene>
<feature type="transmembrane region" description="Helical" evidence="1">
    <location>
        <begin position="57"/>
        <end position="78"/>
    </location>
</feature>
<evidence type="ECO:0000313" key="3">
    <source>
        <dbReference type="EMBL" id="QNK42260.1"/>
    </source>
</evidence>
<dbReference type="KEGG" id="cfem:HCR03_08655"/>
<dbReference type="RefSeq" id="WP_187037709.1">
    <property type="nucleotide sequence ID" value="NZ_CP060286.1"/>
</dbReference>
<evidence type="ECO:0000256" key="1">
    <source>
        <dbReference type="SAM" id="Phobius"/>
    </source>
</evidence>
<dbReference type="InterPro" id="IPR025377">
    <property type="entry name" value="DUF4367"/>
</dbReference>
<name>A0A7G8TF69_9FIRM</name>
<keyword evidence="1" id="KW-1133">Transmembrane helix</keyword>
<evidence type="ECO:0000259" key="2">
    <source>
        <dbReference type="Pfam" id="PF14285"/>
    </source>
</evidence>
<evidence type="ECO:0000313" key="4">
    <source>
        <dbReference type="Proteomes" id="UP000515909"/>
    </source>
</evidence>
<organism evidence="3 4">
    <name type="scientific">Caproicibacter fermentans</name>
    <dbReference type="NCBI Taxonomy" id="2576756"/>
    <lineage>
        <taxon>Bacteria</taxon>
        <taxon>Bacillati</taxon>
        <taxon>Bacillota</taxon>
        <taxon>Clostridia</taxon>
        <taxon>Eubacteriales</taxon>
        <taxon>Acutalibacteraceae</taxon>
        <taxon>Caproicibacter</taxon>
    </lineage>
</organism>
<dbReference type="EMBL" id="CP060286">
    <property type="protein sequence ID" value="QNK42260.1"/>
    <property type="molecule type" value="Genomic_DNA"/>
</dbReference>
<feature type="domain" description="DUF4367" evidence="2">
    <location>
        <begin position="157"/>
        <end position="245"/>
    </location>
</feature>
<sequence length="248" mass="28059">MDCDLIDENIRTLFLLEGGEYDDHVDAEAGLKKARKMAEERAKAAQPKLKRVMQNRFMKPVLAACLTLVFLFSANAIVAHATGNSLLDSVVKFGRNYISFDFTQSNGRTASGQETVSENDALYQELVKKCKEFDLSPLLPKSLPQDFKILNFGQQNFKIKKNLSIDLGNNANLITINVDYYYDRNNISIVKAPETSDYDKLNVNGIDVYLMKKSDTYVLVFNDGNYVYNVNSNLPYDETVKVLKSFDD</sequence>
<keyword evidence="1" id="KW-0812">Transmembrane</keyword>
<dbReference type="AlphaFoldDB" id="A0A7G8TF69"/>